<reference evidence="2" key="1">
    <citation type="submission" date="2016-08" db="EMBL/GenBank/DDBJ databases">
        <authorList>
            <person name="Varghese N."/>
            <person name="Submissions Spin"/>
        </authorList>
    </citation>
    <scope>NUCLEOTIDE SEQUENCE [LARGE SCALE GENOMIC DNA]</scope>
    <source>
        <strain evidence="2">SGD-1123</strain>
    </source>
</reference>
<dbReference type="EMBL" id="FMAU01000002">
    <property type="protein sequence ID" value="SCC05475.1"/>
    <property type="molecule type" value="Genomic_DNA"/>
</dbReference>
<proteinExistence type="predicted"/>
<accession>A0A0V8HJZ9</accession>
<dbReference type="AlphaFoldDB" id="A0A0V8HJZ9"/>
<evidence type="ECO:0000313" key="1">
    <source>
        <dbReference type="EMBL" id="SCC05475.1"/>
    </source>
</evidence>
<organism evidence="1 2">
    <name type="scientific">[Bacillus] enclensis</name>
    <dbReference type="NCBI Taxonomy" id="1402860"/>
    <lineage>
        <taxon>Bacteria</taxon>
        <taxon>Bacillati</taxon>
        <taxon>Bacillota</taxon>
        <taxon>Bacilli</taxon>
        <taxon>Bacillales</taxon>
        <taxon>Bacillaceae</taxon>
        <taxon>Rossellomorea</taxon>
    </lineage>
</organism>
<evidence type="ECO:0008006" key="3">
    <source>
        <dbReference type="Google" id="ProtNLM"/>
    </source>
</evidence>
<keyword evidence="2" id="KW-1185">Reference proteome</keyword>
<evidence type="ECO:0000313" key="2">
    <source>
        <dbReference type="Proteomes" id="UP000181997"/>
    </source>
</evidence>
<name>A0A0V8HJZ9_9BACI</name>
<dbReference type="SUPFAM" id="SSF48371">
    <property type="entry name" value="ARM repeat"/>
    <property type="match status" value="1"/>
</dbReference>
<dbReference type="InterPro" id="IPR016024">
    <property type="entry name" value="ARM-type_fold"/>
</dbReference>
<sequence length="605" mass="67575">MKMNDIQGAYNSQASSKMTSGPFALQNGRILHVTVGKLLGEGMAEVSAAGRKFIAKLDAPLEAGREYWMRVQQTEDVLSLNVIQRISGMKDSMEAAQALIRQFQYQTSDKTLLDSVSKLIDNDIPITGELMKFISEKVNGENANIRLPVLMHMLKARLPLSDKVLLSLEAGKGQETISGLLNRLKERLSALGGAHDTLELIKRIQNPLGSYFSKQMTVKAMVNALNQSEPFSVRHASYELLQSLGILPKGTSFQNMETALNHALSSSIQKNGATPKQILDLIGSMRDLLSHPLNGARQHDIDGVISALTKESGRGGKANKAMVDLALNTIHRHSPALSKEGAMERIIGNLVDLMKGSDKQLLEKNYSAMLLKWEMSPSLSNEGKIFNMLNAGIEEGMMSTLKGKELGQVLKRMIQTLGLNFESQLHSQPDADFQPLKEKLIRLIIQNPVPEVRELAEKLVHKLNHPALVSWEQSSVLNIIQQFPLYLFGRQTDITVQWTGREKEKGRIDSDHCRILFYLHLGNLNETLVDMNVQNRIISLTIWNENEGMNDLAQSYIPVLKESLQPMDYQLTSVKFKKVNDQDSISQKRIHEMQAITYSGVDMKI</sequence>
<protein>
    <recommendedName>
        <fullName evidence="3">Hook-length control protein FliK</fullName>
    </recommendedName>
</protein>
<dbReference type="Proteomes" id="UP000181997">
    <property type="component" value="Unassembled WGS sequence"/>
</dbReference>
<gene>
    <name evidence="1" type="ORF">GA0061094_2139</name>
</gene>